<sequence>MLPPPLTSTTSSTTTTTTSSSSTYTLTDRHRPIQHQHQQQLLKHHLNPPPHHLPPRKKLTRQISVPERPSLPTPKYSQPKLSQRSWGRSRSHQSITLCPPRRTILEWLPREVVFLILGHLSFPDIQNLLKVDRRLRPFVHSKSFAPWRKRLASFQHHRSLFDNHVFSSSNCGGGGRGNRNHDPAGAPLLLPASSLVASHGSAAEDGARPSSGVEADMLSQYSNALSDFGMTDREPTEIYQLVPALKHARPGSASASCLTQFGERLLVGLVGPAEIFTLLPEASAIDVLCFVRLFLAVLRISQSFSACSGGAAAPSSQLLHFLDADCREAITDFFSPRHPNRPRPSGGAGASPRRFELTEEQRRFVETDVVPGQVVKVQAFAGTGKTRSLLAYAESRPAKRFLYIAFNVSAANSARQRFPSNVDCRTMHSVALKQVSLAENQPLGSVRPKDVVELMAGRLPEGKETKESRSTLLDARSSGDGKLSPMAVATYVLRTLQRFLYSDDTEIDKDIHLPRNMITDTDLSPEKVVGCTRELWEMIKSGKDSRGNTVRCPHDAYVKLLHLRGALEPDPFFSNYDVLLLDEAQDLSAAQAAILLRARKQCGILVVGDVYQKIYGFRGGTAKAFNDRVYPPTARFELTQSFRFGDSVAGIATKILGLKANPPWDQMARKPLLRGVKGLGDKVYYASSRKRSGGGGDEGDGEGDSPTLSPTLLDLSGQNPVMPRPPAALAGFDRVEVVAEKGKEVGRGRGSVLEEDERESLRHTRIYRTNCELTMDAIRLSTRLALPHKIYLKTSQNLQPKAMIDLLRDGHILYHNQSKSMSRGSILREFSSWKELAQRVEADEGGGGESQLGFVYSLESMFEKPDLLQRVGLLESRFCGSEAEATVVLSTVHQAKGLEWERVLVADDFRPNLHNPRTDGATLNEISDLWSLDEVNHMYVALTRAKKELVVGKQILEWLVSIQGFQR</sequence>
<evidence type="ECO:0000313" key="2">
    <source>
        <dbReference type="Proteomes" id="UP000245626"/>
    </source>
</evidence>
<protein>
    <submittedName>
        <fullName evidence="1">P-loop containing nucleoside triphosphate hydrolase protein</fullName>
    </submittedName>
</protein>
<reference evidence="1 2" key="1">
    <citation type="journal article" date="2018" name="Mol. Biol. Evol.">
        <title>Broad Genomic Sampling Reveals a Smut Pathogenic Ancestry of the Fungal Clade Ustilaginomycotina.</title>
        <authorList>
            <person name="Kijpornyongpan T."/>
            <person name="Mondo S.J."/>
            <person name="Barry K."/>
            <person name="Sandor L."/>
            <person name="Lee J."/>
            <person name="Lipzen A."/>
            <person name="Pangilinan J."/>
            <person name="LaButti K."/>
            <person name="Hainaut M."/>
            <person name="Henrissat B."/>
            <person name="Grigoriev I.V."/>
            <person name="Spatafora J.W."/>
            <person name="Aime M.C."/>
        </authorList>
    </citation>
    <scope>NUCLEOTIDE SEQUENCE [LARGE SCALE GENOMIC DNA]</scope>
    <source>
        <strain evidence="1 2">SA 807</strain>
    </source>
</reference>
<proteinExistence type="predicted"/>
<dbReference type="EMBL" id="KZ820245">
    <property type="protein sequence ID" value="PWN48227.1"/>
    <property type="molecule type" value="Genomic_DNA"/>
</dbReference>
<keyword evidence="2" id="KW-1185">Reference proteome</keyword>
<evidence type="ECO:0000313" key="1">
    <source>
        <dbReference type="EMBL" id="PWN48227.1"/>
    </source>
</evidence>
<name>A0ACD0NQW8_9BASI</name>
<accession>A0ACD0NQW8</accession>
<gene>
    <name evidence="1" type="ORF">IE53DRAFT_389583</name>
</gene>
<dbReference type="Proteomes" id="UP000245626">
    <property type="component" value="Unassembled WGS sequence"/>
</dbReference>
<keyword evidence="1" id="KW-0378">Hydrolase</keyword>
<organism evidence="1 2">
    <name type="scientific">Violaceomyces palustris</name>
    <dbReference type="NCBI Taxonomy" id="1673888"/>
    <lineage>
        <taxon>Eukaryota</taxon>
        <taxon>Fungi</taxon>
        <taxon>Dikarya</taxon>
        <taxon>Basidiomycota</taxon>
        <taxon>Ustilaginomycotina</taxon>
        <taxon>Ustilaginomycetes</taxon>
        <taxon>Violaceomycetales</taxon>
        <taxon>Violaceomycetaceae</taxon>
        <taxon>Violaceomyces</taxon>
    </lineage>
</organism>
<feature type="non-terminal residue" evidence="1">
    <location>
        <position position="967"/>
    </location>
</feature>